<keyword evidence="3" id="KW-0496">Mitochondrion</keyword>
<sequence>MDGHGGRAARQSARAQTLAGSASRNQSAYPLEAGFVSSSTTLRNTPSVARLDLAKAAKQHSHHARGLSHSQTCRPNELRARPPGTDLPTGVSDRYQGNQVPSSSRWNAQQARVLECWVNERLAKGNAACVQRVMATLLHNGPPGQDPAASYVNGPKKTLIALGVSREQLLEEGLEHDQIDRLYRALYTYSVGAHEVFHDVMKHSLSGPSIISALWRAYLGLLESASNDMYGMALSLVQRDTERQVFDLVTRCNERFLVYGRAMHQFTLDQRNLSEALERVQGITRDQADTIDSLHRKVDALANAKDADLMRYNFVYDEAQALRMKNTAMRCHLFQQGAHIRKVDAQMRALASEASTLTMRMLAMNTDNKSLTSRLAKAEAQVADLLKAQSESRDKYHDMSLRLQNQLVVISSLNEARARLQTDLDKEQTGHRATTTAMEQLQKALDARCAQFADLQDRLIQQTDETAARCKERDEYLLKLAEAQTVIGGCQTKIREQDKHASEVCRELAVAKDTISVLEQDMSVVARDRDALGMERKETQAAMEQQQTALRDLKAQMQTAHVEHQADRQELTRERMKIAELKMDLAKSHQQVDELLTSLQNTRKAKDARIHEINLQKQDLQRQVAERADEISALNVSLARSMEQILGLNAALDASRLRLDKSNEEIDSLKAVEADLKRRLEIETDLVHAFQAQVQSAQGRIERQRDHIQALSDEVDTRVRQLEDLHRAIQFERAAQHELATRSRSPGRGERRRSFDYDCLHRFDARHNDRQRQRVMADLKRSRSMPHVNLSTCLPPEITRPATLEDDQEADDDDDVAGELTPREPMPAADSPAPLTRMASRSSVSAGSARATSIPKARGSEVDLQMAEMTAKAFTEMRSVVQQQAMRIAAFEEEMETRVDKVEQARHNDVEQMTAILKASEAEKKRLAAVVADLTRTRDEILVKPMAQIQALAGENEGLRARIAYLEHRVTRQAAELAAAATSPAPATPYHHHHHRPAASLSHAETPTKVRAPALMQEETAADAHAPPAPAAALSVDDAVHLADLSDRLAMSRDRARATALSSLMDWRGAPIPLRAPVRHPSPNPQMLLPDDARRQTDADEAEHGSPSPLAEAVQIAAQLDADASAIGGAHSHRRAATGITADDGAMSSRSSTWSAMREDEQREQQRRRRGSLERLHDLRKSFRNLHHGRTLMRSATLDRARGGDMSPPGAQKADANKTSICFGYAPRAYTTNSRSSFTPLSKGDHRVAACHSSAVSQVRLGAEPKTDYSADSIASPHHRPFVAASAMLTAQQGQGNSGALAAKKSREALQQSHLPWQEKPDFTTTSNATPSVFLTKRTDGGSTHAGHMPQKGQAIVLGDERTKYTSSSNAASAFTEARQEFGARAFFNRGSNRQRDQDTSSGTPLAGSHSAGSLVTRAKEPPRGVVLGYDSTSYVCTNSMSRYFDRTNVPPAEKPCKQDPRSNKNMKCNIWFG</sequence>
<dbReference type="EMBL" id="OVEO01000014">
    <property type="protein sequence ID" value="SPR00510.1"/>
    <property type="molecule type" value="Genomic_DNA"/>
</dbReference>
<feature type="coiled-coil region" evidence="1">
    <location>
        <begin position="888"/>
        <end position="937"/>
    </location>
</feature>
<dbReference type="GO" id="GO:0000146">
    <property type="term" value="F:microfilament motor activity"/>
    <property type="evidence" value="ECO:0007669"/>
    <property type="project" value="TreeGrafter"/>
</dbReference>
<protein>
    <submittedName>
        <fullName evidence="3">Uncharacterized protein</fullName>
    </submittedName>
</protein>
<name>A0A3P3YL66_PLABS</name>
<feature type="region of interest" description="Disordered" evidence="2">
    <location>
        <begin position="57"/>
        <end position="91"/>
    </location>
</feature>
<feature type="coiled-coil region" evidence="1">
    <location>
        <begin position="603"/>
        <end position="714"/>
    </location>
</feature>
<feature type="compositionally biased region" description="Basic residues" evidence="2">
    <location>
        <begin position="57"/>
        <end position="66"/>
    </location>
</feature>
<feature type="region of interest" description="Disordered" evidence="2">
    <location>
        <begin position="979"/>
        <end position="1004"/>
    </location>
</feature>
<feature type="compositionally biased region" description="Polar residues" evidence="2">
    <location>
        <begin position="18"/>
        <end position="28"/>
    </location>
</feature>
<keyword evidence="1" id="KW-0175">Coiled coil</keyword>
<feature type="coiled-coil region" evidence="1">
    <location>
        <begin position="361"/>
        <end position="395"/>
    </location>
</feature>
<dbReference type="PANTHER" id="PTHR45615">
    <property type="entry name" value="MYOSIN HEAVY CHAIN, NON-MUSCLE"/>
    <property type="match status" value="1"/>
</dbReference>
<feature type="region of interest" description="Disordered" evidence="2">
    <location>
        <begin position="770"/>
        <end position="860"/>
    </location>
</feature>
<feature type="region of interest" description="Disordered" evidence="2">
    <location>
        <begin position="1074"/>
        <end position="1108"/>
    </location>
</feature>
<dbReference type="PANTHER" id="PTHR45615:SF40">
    <property type="entry name" value="MYOSIN HEAVY CHAIN, NON-MUSCLE"/>
    <property type="match status" value="1"/>
</dbReference>
<feature type="coiled-coil region" evidence="1">
    <location>
        <begin position="536"/>
        <end position="574"/>
    </location>
</feature>
<feature type="region of interest" description="Disordered" evidence="2">
    <location>
        <begin position="1387"/>
        <end position="1420"/>
    </location>
</feature>
<dbReference type="Gene3D" id="1.10.287.1490">
    <property type="match status" value="1"/>
</dbReference>
<dbReference type="GO" id="GO:0016460">
    <property type="term" value="C:myosin II complex"/>
    <property type="evidence" value="ECO:0007669"/>
    <property type="project" value="TreeGrafter"/>
</dbReference>
<dbReference type="Proteomes" id="UP000290189">
    <property type="component" value="Unassembled WGS sequence"/>
</dbReference>
<evidence type="ECO:0000256" key="2">
    <source>
        <dbReference type="SAM" id="MobiDB-lite"/>
    </source>
</evidence>
<feature type="compositionally biased region" description="Basic and acidic residues" evidence="2">
    <location>
        <begin position="1157"/>
        <end position="1176"/>
    </location>
</feature>
<dbReference type="GO" id="GO:0032982">
    <property type="term" value="C:myosin filament"/>
    <property type="evidence" value="ECO:0007669"/>
    <property type="project" value="TreeGrafter"/>
</dbReference>
<feature type="compositionally biased region" description="Low complexity" evidence="2">
    <location>
        <begin position="837"/>
        <end position="853"/>
    </location>
</feature>
<feature type="compositionally biased region" description="Acidic residues" evidence="2">
    <location>
        <begin position="804"/>
        <end position="817"/>
    </location>
</feature>
<feature type="compositionally biased region" description="Basic and acidic residues" evidence="2">
    <location>
        <begin position="770"/>
        <end position="781"/>
    </location>
</feature>
<feature type="region of interest" description="Disordered" evidence="2">
    <location>
        <begin position="1129"/>
        <end position="1176"/>
    </location>
</feature>
<geneLocation type="mitochondrion" evidence="3"/>
<feature type="region of interest" description="Disordered" evidence="2">
    <location>
        <begin position="1194"/>
        <end position="1215"/>
    </location>
</feature>
<organism evidence="3 4">
    <name type="scientific">Plasmodiophora brassicae</name>
    <name type="common">Clubroot disease agent</name>
    <dbReference type="NCBI Taxonomy" id="37360"/>
    <lineage>
        <taxon>Eukaryota</taxon>
        <taxon>Sar</taxon>
        <taxon>Rhizaria</taxon>
        <taxon>Endomyxa</taxon>
        <taxon>Phytomyxea</taxon>
        <taxon>Plasmodiophorida</taxon>
        <taxon>Plasmodiophoridae</taxon>
        <taxon>Plasmodiophora</taxon>
    </lineage>
</organism>
<feature type="compositionally biased region" description="Basic and acidic residues" evidence="2">
    <location>
        <begin position="1091"/>
        <end position="1104"/>
    </location>
</feature>
<feature type="compositionally biased region" description="Low complexity" evidence="2">
    <location>
        <begin position="979"/>
        <end position="989"/>
    </location>
</feature>
<feature type="region of interest" description="Disordered" evidence="2">
    <location>
        <begin position="1"/>
        <end position="42"/>
    </location>
</feature>
<evidence type="ECO:0000313" key="3">
    <source>
        <dbReference type="EMBL" id="SPR00510.1"/>
    </source>
</evidence>
<reference evidence="3 4" key="1">
    <citation type="submission" date="2018-03" db="EMBL/GenBank/DDBJ databases">
        <authorList>
            <person name="Fogelqvist J."/>
        </authorList>
    </citation>
    <scope>NUCLEOTIDE SEQUENCE [LARGE SCALE GENOMIC DNA]</scope>
</reference>
<evidence type="ECO:0000256" key="1">
    <source>
        <dbReference type="SAM" id="Coils"/>
    </source>
</evidence>
<dbReference type="GO" id="GO:0051015">
    <property type="term" value="F:actin filament binding"/>
    <property type="evidence" value="ECO:0007669"/>
    <property type="project" value="TreeGrafter"/>
</dbReference>
<gene>
    <name evidence="3" type="ORF">PLBR_LOCUS7725</name>
</gene>
<dbReference type="GO" id="GO:0005737">
    <property type="term" value="C:cytoplasm"/>
    <property type="evidence" value="ECO:0007669"/>
    <property type="project" value="TreeGrafter"/>
</dbReference>
<proteinExistence type="predicted"/>
<accession>A0A3P3YL66</accession>
<evidence type="ECO:0000313" key="4">
    <source>
        <dbReference type="Proteomes" id="UP000290189"/>
    </source>
</evidence>